<dbReference type="SUPFAM" id="SSF54980">
    <property type="entry name" value="EF-G C-terminal domain-like"/>
    <property type="match status" value="1"/>
</dbReference>
<dbReference type="Pfam" id="PF09186">
    <property type="entry name" value="DUF1949"/>
    <property type="match status" value="1"/>
</dbReference>
<dbReference type="InterPro" id="IPR036956">
    <property type="entry name" value="Impact_N_sf"/>
</dbReference>
<dbReference type="Pfam" id="PF01205">
    <property type="entry name" value="Impact_N"/>
    <property type="match status" value="1"/>
</dbReference>
<organism evidence="4 5">
    <name type="scientific">Malaciobacter halophilus</name>
    <dbReference type="NCBI Taxonomy" id="197482"/>
    <lineage>
        <taxon>Bacteria</taxon>
        <taxon>Pseudomonadati</taxon>
        <taxon>Campylobacterota</taxon>
        <taxon>Epsilonproteobacteria</taxon>
        <taxon>Campylobacterales</taxon>
        <taxon>Arcobacteraceae</taxon>
        <taxon>Malaciobacter</taxon>
    </lineage>
</organism>
<feature type="domain" description="Impact N-terminal" evidence="2">
    <location>
        <begin position="15"/>
        <end position="119"/>
    </location>
</feature>
<dbReference type="PANTHER" id="PTHR16301:SF20">
    <property type="entry name" value="IMPACT FAMILY MEMBER YIGZ"/>
    <property type="match status" value="1"/>
</dbReference>
<dbReference type="Gene3D" id="3.30.230.30">
    <property type="entry name" value="Impact, N-terminal domain"/>
    <property type="match status" value="1"/>
</dbReference>
<dbReference type="Gene3D" id="3.30.70.240">
    <property type="match status" value="1"/>
</dbReference>
<evidence type="ECO:0000256" key="1">
    <source>
        <dbReference type="ARBA" id="ARBA00007665"/>
    </source>
</evidence>
<keyword evidence="5" id="KW-1185">Reference proteome</keyword>
<gene>
    <name evidence="4" type="ORF">CP960_11785</name>
</gene>
<evidence type="ECO:0000259" key="2">
    <source>
        <dbReference type="Pfam" id="PF01205"/>
    </source>
</evidence>
<sequence>MKYVKEEFYEIFEEKKSKFIAHLFPSKDFDEIMQRLKKEHPKARHHVYAYRYLNEYEQIVENSSDDGEPKGTSGKPSLNVLAGNELINTAVIIVRYFGGIKLGTGGLVRAYSDSVNKVINSSKLYEYEKLELLRLKCDYSDLSKLQYDIQLLDLHITNKEFTSDVTISLQGTKEKLESLKKQIGRNITIL</sequence>
<evidence type="ECO:0000259" key="3">
    <source>
        <dbReference type="Pfam" id="PF09186"/>
    </source>
</evidence>
<dbReference type="RefSeq" id="WP_101185684.1">
    <property type="nucleotide sequence ID" value="NZ_CP031218.1"/>
</dbReference>
<dbReference type="InterPro" id="IPR015269">
    <property type="entry name" value="UPF0029_Impact_C"/>
</dbReference>
<dbReference type="PANTHER" id="PTHR16301">
    <property type="entry name" value="IMPACT-RELATED"/>
    <property type="match status" value="1"/>
</dbReference>
<dbReference type="AlphaFoldDB" id="A0A2N1J093"/>
<accession>A0A2N1J093</accession>
<reference evidence="4 5" key="1">
    <citation type="submission" date="2017-09" db="EMBL/GenBank/DDBJ databases">
        <title>Genomics of the genus Arcobacter.</title>
        <authorList>
            <person name="Perez-Cataluna A."/>
            <person name="Figueras M.J."/>
            <person name="Salas-Masso N."/>
        </authorList>
    </citation>
    <scope>NUCLEOTIDE SEQUENCE [LARGE SCALE GENOMIC DNA]</scope>
    <source>
        <strain evidence="4 5">DSM 18005</strain>
    </source>
</reference>
<feature type="domain" description="UPF0029" evidence="3">
    <location>
        <begin position="135"/>
        <end position="183"/>
    </location>
</feature>
<dbReference type="GO" id="GO:0005737">
    <property type="term" value="C:cytoplasm"/>
    <property type="evidence" value="ECO:0007669"/>
    <property type="project" value="TreeGrafter"/>
</dbReference>
<dbReference type="InterPro" id="IPR035647">
    <property type="entry name" value="EFG_III/V"/>
</dbReference>
<dbReference type="InterPro" id="IPR023582">
    <property type="entry name" value="Impact"/>
</dbReference>
<evidence type="ECO:0000313" key="4">
    <source>
        <dbReference type="EMBL" id="PKI79975.1"/>
    </source>
</evidence>
<dbReference type="InterPro" id="IPR015796">
    <property type="entry name" value="Impact_YigZ-like"/>
</dbReference>
<dbReference type="InterPro" id="IPR001498">
    <property type="entry name" value="Impact_N"/>
</dbReference>
<dbReference type="NCBIfam" id="TIGR00257">
    <property type="entry name" value="IMPACT_YIGZ"/>
    <property type="match status" value="1"/>
</dbReference>
<dbReference type="Proteomes" id="UP000233248">
    <property type="component" value="Unassembled WGS sequence"/>
</dbReference>
<evidence type="ECO:0000313" key="5">
    <source>
        <dbReference type="Proteomes" id="UP000233248"/>
    </source>
</evidence>
<dbReference type="SUPFAM" id="SSF54211">
    <property type="entry name" value="Ribosomal protein S5 domain 2-like"/>
    <property type="match status" value="1"/>
</dbReference>
<dbReference type="EMBL" id="NXIF01000048">
    <property type="protein sequence ID" value="PKI79975.1"/>
    <property type="molecule type" value="Genomic_DNA"/>
</dbReference>
<dbReference type="KEGG" id="ahs:AHALO_1942"/>
<proteinExistence type="inferred from homology"/>
<protein>
    <submittedName>
        <fullName evidence="4">YigZ family protein</fullName>
    </submittedName>
</protein>
<dbReference type="GO" id="GO:0006446">
    <property type="term" value="P:regulation of translational initiation"/>
    <property type="evidence" value="ECO:0007669"/>
    <property type="project" value="TreeGrafter"/>
</dbReference>
<name>A0A2N1J093_9BACT</name>
<dbReference type="OrthoDB" id="9813771at2"/>
<dbReference type="InterPro" id="IPR020568">
    <property type="entry name" value="Ribosomal_Su5_D2-typ_SF"/>
</dbReference>
<comment type="similarity">
    <text evidence="1">Belongs to the IMPACT family.</text>
</comment>
<comment type="caution">
    <text evidence="4">The sequence shown here is derived from an EMBL/GenBank/DDBJ whole genome shotgun (WGS) entry which is preliminary data.</text>
</comment>